<evidence type="ECO:0000313" key="14">
    <source>
        <dbReference type="Proteomes" id="UP000192674"/>
    </source>
</evidence>
<evidence type="ECO:0000259" key="11">
    <source>
        <dbReference type="SMART" id="SM00836"/>
    </source>
</evidence>
<dbReference type="OrthoDB" id="9803211at2"/>
<dbReference type="EC" id="6.1.1.19" evidence="9"/>
<evidence type="ECO:0000256" key="1">
    <source>
        <dbReference type="ARBA" id="ARBA00005594"/>
    </source>
</evidence>
<keyword evidence="3 9" id="KW-0436">Ligase</keyword>
<dbReference type="GO" id="GO:0005737">
    <property type="term" value="C:cytoplasm"/>
    <property type="evidence" value="ECO:0007669"/>
    <property type="project" value="UniProtKB-SubCell"/>
</dbReference>
<keyword evidence="7 9" id="KW-0030">Aminoacyl-tRNA synthetase</keyword>
<keyword evidence="6 9" id="KW-0648">Protein biosynthesis</keyword>
<accession>A0A1W2F916</accession>
<dbReference type="HAMAP" id="MF_00123">
    <property type="entry name" value="Arg_tRNA_synth"/>
    <property type="match status" value="1"/>
</dbReference>
<evidence type="ECO:0000259" key="12">
    <source>
        <dbReference type="SMART" id="SM01016"/>
    </source>
</evidence>
<feature type="domain" description="DALR anticodon binding" evidence="11">
    <location>
        <begin position="462"/>
        <end position="577"/>
    </location>
</feature>
<dbReference type="Proteomes" id="UP000192674">
    <property type="component" value="Unassembled WGS sequence"/>
</dbReference>
<dbReference type="InterPro" id="IPR008909">
    <property type="entry name" value="DALR_anticod-bd"/>
</dbReference>
<dbReference type="Pfam" id="PF03485">
    <property type="entry name" value="Arg_tRNA_synt_N"/>
    <property type="match status" value="1"/>
</dbReference>
<dbReference type="SUPFAM" id="SSF47323">
    <property type="entry name" value="Anticodon-binding domain of a subclass of class I aminoacyl-tRNA synthetases"/>
    <property type="match status" value="1"/>
</dbReference>
<dbReference type="InterPro" id="IPR009080">
    <property type="entry name" value="tRNAsynth_Ia_anticodon-bd"/>
</dbReference>
<dbReference type="FunFam" id="3.40.50.620:FF:000116">
    <property type="entry name" value="Arginine--tRNA ligase"/>
    <property type="match status" value="1"/>
</dbReference>
<keyword evidence="2 9" id="KW-0963">Cytoplasm</keyword>
<dbReference type="InterPro" id="IPR036695">
    <property type="entry name" value="Arg-tRNA-synth_N_sf"/>
</dbReference>
<dbReference type="InterPro" id="IPR005148">
    <property type="entry name" value="Arg-tRNA-synth_N"/>
</dbReference>
<comment type="catalytic activity">
    <reaction evidence="8 9">
        <text>tRNA(Arg) + L-arginine + ATP = L-arginyl-tRNA(Arg) + AMP + diphosphate</text>
        <dbReference type="Rhea" id="RHEA:20301"/>
        <dbReference type="Rhea" id="RHEA-COMP:9658"/>
        <dbReference type="Rhea" id="RHEA-COMP:9673"/>
        <dbReference type="ChEBI" id="CHEBI:30616"/>
        <dbReference type="ChEBI" id="CHEBI:32682"/>
        <dbReference type="ChEBI" id="CHEBI:33019"/>
        <dbReference type="ChEBI" id="CHEBI:78442"/>
        <dbReference type="ChEBI" id="CHEBI:78513"/>
        <dbReference type="ChEBI" id="CHEBI:456215"/>
        <dbReference type="EC" id="6.1.1.19"/>
    </reaction>
</comment>
<dbReference type="GO" id="GO:0004814">
    <property type="term" value="F:arginine-tRNA ligase activity"/>
    <property type="evidence" value="ECO:0007669"/>
    <property type="project" value="UniProtKB-UniRule"/>
</dbReference>
<organism evidence="13 14">
    <name type="scientific">Kibdelosporangium aridum</name>
    <dbReference type="NCBI Taxonomy" id="2030"/>
    <lineage>
        <taxon>Bacteria</taxon>
        <taxon>Bacillati</taxon>
        <taxon>Actinomycetota</taxon>
        <taxon>Actinomycetes</taxon>
        <taxon>Pseudonocardiales</taxon>
        <taxon>Pseudonocardiaceae</taxon>
        <taxon>Kibdelosporangium</taxon>
    </lineage>
</organism>
<dbReference type="InterPro" id="IPR014729">
    <property type="entry name" value="Rossmann-like_a/b/a_fold"/>
</dbReference>
<evidence type="ECO:0000256" key="2">
    <source>
        <dbReference type="ARBA" id="ARBA00022490"/>
    </source>
</evidence>
<dbReference type="Pfam" id="PF05746">
    <property type="entry name" value="DALR_1"/>
    <property type="match status" value="1"/>
</dbReference>
<dbReference type="PANTHER" id="PTHR11956">
    <property type="entry name" value="ARGINYL-TRNA SYNTHETASE"/>
    <property type="match status" value="1"/>
</dbReference>
<dbReference type="InterPro" id="IPR001412">
    <property type="entry name" value="aa-tRNA-synth_I_CS"/>
</dbReference>
<dbReference type="PANTHER" id="PTHR11956:SF5">
    <property type="entry name" value="ARGININE--TRNA LIGASE, CYTOPLASMIC"/>
    <property type="match status" value="1"/>
</dbReference>
<gene>
    <name evidence="9" type="primary">argS</name>
    <name evidence="13" type="ORF">SAMN05661093_05770</name>
</gene>
<dbReference type="SUPFAM" id="SSF55190">
    <property type="entry name" value="Arginyl-tRNA synthetase (ArgRS), N-terminal 'additional' domain"/>
    <property type="match status" value="1"/>
</dbReference>
<dbReference type="CDD" id="cd00671">
    <property type="entry name" value="ArgRS_core"/>
    <property type="match status" value="1"/>
</dbReference>
<keyword evidence="5 9" id="KW-0067">ATP-binding</keyword>
<feature type="short sequence motif" description="'HIGH' region" evidence="9">
    <location>
        <begin position="127"/>
        <end position="137"/>
    </location>
</feature>
<dbReference type="Gene3D" id="1.10.730.10">
    <property type="entry name" value="Isoleucyl-tRNA Synthetase, Domain 1"/>
    <property type="match status" value="1"/>
</dbReference>
<feature type="domain" description="Arginyl tRNA synthetase N-terminal" evidence="12">
    <location>
        <begin position="8"/>
        <end position="91"/>
    </location>
</feature>
<proteinExistence type="inferred from homology"/>
<dbReference type="InterPro" id="IPR001278">
    <property type="entry name" value="Arg-tRNA-ligase"/>
</dbReference>
<dbReference type="SUPFAM" id="SSF52374">
    <property type="entry name" value="Nucleotidylyl transferase"/>
    <property type="match status" value="1"/>
</dbReference>
<dbReference type="RefSeq" id="WP_084430030.1">
    <property type="nucleotide sequence ID" value="NZ_FWXV01000005.1"/>
</dbReference>
<name>A0A1W2F916_KIBAR</name>
<evidence type="ECO:0000313" key="13">
    <source>
        <dbReference type="EMBL" id="SMD18411.1"/>
    </source>
</evidence>
<dbReference type="GO" id="GO:0005524">
    <property type="term" value="F:ATP binding"/>
    <property type="evidence" value="ECO:0007669"/>
    <property type="project" value="UniProtKB-UniRule"/>
</dbReference>
<sequence length="577" mass="63322">MLHGDVGLELAARVAAAVKSSLDLDITPAEALIRPSSRPGADYQCNAAMGLGKKVGRPPREVAAAIVGALDGTDLIVEPEIAGPGFINLTLTDTWLTTQMEGLFSDPRLGVEKTEHPRRIAIDYSSPNVAKEMHVGHVRSTIIGDALVRLLRFHGDEVIPHNHLGDWGTPFGMLIEHLIDQGFNAEHSISDLNGFYQEARKKFDADPDFAERARLRVVKLQSGDEETLRLWNELVDESMRHFMKVYQMLGIGLTPEDNYGESFYNPFLADTVDELEQKGLTEISDGAVCVFPKGFFNRDGDPLPLIIRKSDGGYGYMSTDLATVRYWTGERGATDLLYVVGTPQSQHFAMVFAASRDAGWLTPDHNAVHVNFGSILGEDGKMFRTRSGDTIKLIDLLDEAIHRAAALVQERSELDEADQAKVARAVGIGAIKYADLSSDREKDYVFSWEKMLATDGNTAAYLQYANARTLSIIRKSGQTPQPGTPVILAEKAERDLALQLIQLPAAVQSAIDGYTPHKLATYLFDTATAFTAFFEKCPVLKAESDELRASRLVLCALTSKVLTMGLDLLGIEAPTRL</sequence>
<comment type="similarity">
    <text evidence="1 9 10">Belongs to the class-I aminoacyl-tRNA synthetase family.</text>
</comment>
<evidence type="ECO:0000256" key="10">
    <source>
        <dbReference type="RuleBase" id="RU363038"/>
    </source>
</evidence>
<dbReference type="SMART" id="SM01016">
    <property type="entry name" value="Arg_tRNA_synt_N"/>
    <property type="match status" value="1"/>
</dbReference>
<comment type="subunit">
    <text evidence="9">Monomer.</text>
</comment>
<protein>
    <recommendedName>
        <fullName evidence="9">Arginine--tRNA ligase</fullName>
        <ecNumber evidence="9">6.1.1.19</ecNumber>
    </recommendedName>
    <alternativeName>
        <fullName evidence="9">Arginyl-tRNA synthetase</fullName>
        <shortName evidence="9">ArgRS</shortName>
    </alternativeName>
</protein>
<dbReference type="GO" id="GO:0006420">
    <property type="term" value="P:arginyl-tRNA aminoacylation"/>
    <property type="evidence" value="ECO:0007669"/>
    <property type="project" value="UniProtKB-UniRule"/>
</dbReference>
<dbReference type="EMBL" id="FWXV01000005">
    <property type="protein sequence ID" value="SMD18411.1"/>
    <property type="molecule type" value="Genomic_DNA"/>
</dbReference>
<reference evidence="13 14" key="1">
    <citation type="submission" date="2017-04" db="EMBL/GenBank/DDBJ databases">
        <authorList>
            <person name="Afonso C.L."/>
            <person name="Miller P.J."/>
            <person name="Scott M.A."/>
            <person name="Spackman E."/>
            <person name="Goraichik I."/>
            <person name="Dimitrov K.M."/>
            <person name="Suarez D.L."/>
            <person name="Swayne D.E."/>
        </authorList>
    </citation>
    <scope>NUCLEOTIDE SEQUENCE [LARGE SCALE GENOMIC DNA]</scope>
    <source>
        <strain evidence="13 14">DSM 43828</strain>
    </source>
</reference>
<dbReference type="InterPro" id="IPR035684">
    <property type="entry name" value="ArgRS_core"/>
</dbReference>
<evidence type="ECO:0000256" key="9">
    <source>
        <dbReference type="HAMAP-Rule" id="MF_00123"/>
    </source>
</evidence>
<dbReference type="NCBIfam" id="TIGR00456">
    <property type="entry name" value="argS"/>
    <property type="match status" value="1"/>
</dbReference>
<dbReference type="AlphaFoldDB" id="A0A1W2F916"/>
<dbReference type="Gene3D" id="3.30.1360.70">
    <property type="entry name" value="Arginyl tRNA synthetase N-terminal domain"/>
    <property type="match status" value="1"/>
</dbReference>
<evidence type="ECO:0000256" key="8">
    <source>
        <dbReference type="ARBA" id="ARBA00049339"/>
    </source>
</evidence>
<keyword evidence="4 9" id="KW-0547">Nucleotide-binding</keyword>
<dbReference type="PRINTS" id="PR01038">
    <property type="entry name" value="TRNASYNTHARG"/>
</dbReference>
<evidence type="ECO:0000256" key="4">
    <source>
        <dbReference type="ARBA" id="ARBA00022741"/>
    </source>
</evidence>
<dbReference type="CDD" id="cd07956">
    <property type="entry name" value="Anticodon_Ia_Arg"/>
    <property type="match status" value="1"/>
</dbReference>
<evidence type="ECO:0000256" key="7">
    <source>
        <dbReference type="ARBA" id="ARBA00023146"/>
    </source>
</evidence>
<dbReference type="PROSITE" id="PS00178">
    <property type="entry name" value="AA_TRNA_LIGASE_I"/>
    <property type="match status" value="1"/>
</dbReference>
<dbReference type="SMART" id="SM00836">
    <property type="entry name" value="DALR_1"/>
    <property type="match status" value="1"/>
</dbReference>
<evidence type="ECO:0000256" key="5">
    <source>
        <dbReference type="ARBA" id="ARBA00022840"/>
    </source>
</evidence>
<comment type="subcellular location">
    <subcellularLocation>
        <location evidence="9">Cytoplasm</location>
    </subcellularLocation>
</comment>
<evidence type="ECO:0000256" key="6">
    <source>
        <dbReference type="ARBA" id="ARBA00022917"/>
    </source>
</evidence>
<keyword evidence="14" id="KW-1185">Reference proteome</keyword>
<dbReference type="Pfam" id="PF00750">
    <property type="entry name" value="tRNA-synt_1d"/>
    <property type="match status" value="1"/>
</dbReference>
<dbReference type="Gene3D" id="3.40.50.620">
    <property type="entry name" value="HUPs"/>
    <property type="match status" value="1"/>
</dbReference>
<evidence type="ECO:0000256" key="3">
    <source>
        <dbReference type="ARBA" id="ARBA00022598"/>
    </source>
</evidence>